<comment type="caution">
    <text evidence="1">The sequence shown here is derived from an EMBL/GenBank/DDBJ whole genome shotgun (WGS) entry which is preliminary data.</text>
</comment>
<proteinExistence type="predicted"/>
<dbReference type="OrthoDB" id="9837829at2"/>
<dbReference type="RefSeq" id="WP_096830182.1">
    <property type="nucleotide sequence ID" value="NZ_NXIB02000122.1"/>
</dbReference>
<gene>
    <name evidence="1" type="ORF">CP500_017775</name>
</gene>
<protein>
    <submittedName>
        <fullName evidence="1">Uncharacterized protein</fullName>
    </submittedName>
</protein>
<dbReference type="AlphaFoldDB" id="A0A2G4EX72"/>
<organism evidence="1 2">
    <name type="scientific">Tychonema bourrellyi FEM_GT703</name>
    <dbReference type="NCBI Taxonomy" id="2040638"/>
    <lineage>
        <taxon>Bacteria</taxon>
        <taxon>Bacillati</taxon>
        <taxon>Cyanobacteriota</taxon>
        <taxon>Cyanophyceae</taxon>
        <taxon>Oscillatoriophycideae</taxon>
        <taxon>Oscillatoriales</taxon>
        <taxon>Microcoleaceae</taxon>
        <taxon>Tychonema</taxon>
    </lineage>
</organism>
<accession>A0A2G4EX72</accession>
<dbReference type="EMBL" id="NXIB02000122">
    <property type="protein sequence ID" value="PHX54133.1"/>
    <property type="molecule type" value="Genomic_DNA"/>
</dbReference>
<reference evidence="1" key="1">
    <citation type="submission" date="2017-10" db="EMBL/GenBank/DDBJ databases">
        <title>Draft genome sequence of the planktic cyanobacteria Tychonema bourrellyi isolated from alpine lentic freshwater.</title>
        <authorList>
            <person name="Tett A."/>
            <person name="Armanini F."/>
            <person name="Asnicar F."/>
            <person name="Boscaini A."/>
            <person name="Pasolli E."/>
            <person name="Zolfo M."/>
            <person name="Donati C."/>
            <person name="Salmaso N."/>
            <person name="Segata N."/>
        </authorList>
    </citation>
    <scope>NUCLEOTIDE SEQUENCE</scope>
    <source>
        <strain evidence="1">FEM_GT703</strain>
    </source>
</reference>
<sequence>MTAFQLSLFPNEPPTPLDSLNKKRRVKLQSQPTVIEQSCTTHRAAQLLEVSTTTLYRARKEGKPYEKGAWTATAIGANAWTVIYNPLNSH</sequence>
<name>A0A2G4EX72_9CYAN</name>
<keyword evidence="2" id="KW-1185">Reference proteome</keyword>
<evidence type="ECO:0000313" key="2">
    <source>
        <dbReference type="Proteomes" id="UP000226442"/>
    </source>
</evidence>
<dbReference type="Proteomes" id="UP000226442">
    <property type="component" value="Unassembled WGS sequence"/>
</dbReference>
<evidence type="ECO:0000313" key="1">
    <source>
        <dbReference type="EMBL" id="PHX54133.1"/>
    </source>
</evidence>